<gene>
    <name evidence="1" type="ORF">NFI88_16650</name>
</gene>
<dbReference type="PANTHER" id="PTHR33361">
    <property type="entry name" value="GLR0591 PROTEIN"/>
    <property type="match status" value="1"/>
</dbReference>
<protein>
    <submittedName>
        <fullName evidence="1">DUF885 family protein</fullName>
    </submittedName>
</protein>
<comment type="caution">
    <text evidence="1">The sequence shown here is derived from an EMBL/GenBank/DDBJ whole genome shotgun (WGS) entry which is preliminary data.</text>
</comment>
<name>A0ABT1W1X8_9PROT</name>
<dbReference type="PANTHER" id="PTHR33361:SF2">
    <property type="entry name" value="DUF885 DOMAIN-CONTAINING PROTEIN"/>
    <property type="match status" value="1"/>
</dbReference>
<dbReference type="Proteomes" id="UP001524547">
    <property type="component" value="Unassembled WGS sequence"/>
</dbReference>
<reference evidence="1 2" key="1">
    <citation type="submission" date="2022-06" db="EMBL/GenBank/DDBJ databases">
        <title>Rhizosaccharibacter gen. nov. sp. nov. KSS12, endophytic bacteria isolated from sugarcane.</title>
        <authorList>
            <person name="Pitiwittayakul N."/>
        </authorList>
    </citation>
    <scope>NUCLEOTIDE SEQUENCE [LARGE SCALE GENOMIC DNA]</scope>
    <source>
        <strain evidence="1 2">KSS12</strain>
    </source>
</reference>
<accession>A0ABT1W1X8</accession>
<dbReference type="RefSeq" id="WP_422921224.1">
    <property type="nucleotide sequence ID" value="NZ_JAMZEJ010000012.1"/>
</dbReference>
<evidence type="ECO:0000313" key="1">
    <source>
        <dbReference type="EMBL" id="MCQ8242465.1"/>
    </source>
</evidence>
<keyword evidence="2" id="KW-1185">Reference proteome</keyword>
<dbReference type="EMBL" id="JAMZEJ010000012">
    <property type="protein sequence ID" value="MCQ8242465.1"/>
    <property type="molecule type" value="Genomic_DNA"/>
</dbReference>
<organism evidence="1 2">
    <name type="scientific">Rhizosaccharibacter radicis</name>
    <dbReference type="NCBI Taxonomy" id="2782605"/>
    <lineage>
        <taxon>Bacteria</taxon>
        <taxon>Pseudomonadati</taxon>
        <taxon>Pseudomonadota</taxon>
        <taxon>Alphaproteobacteria</taxon>
        <taxon>Acetobacterales</taxon>
        <taxon>Acetobacteraceae</taxon>
        <taxon>Rhizosaccharibacter</taxon>
    </lineage>
</organism>
<dbReference type="InterPro" id="IPR010281">
    <property type="entry name" value="DUF885"/>
</dbReference>
<evidence type="ECO:0000313" key="2">
    <source>
        <dbReference type="Proteomes" id="UP001524547"/>
    </source>
</evidence>
<dbReference type="Pfam" id="PF05960">
    <property type="entry name" value="DUF885"/>
    <property type="match status" value="1"/>
</dbReference>
<proteinExistence type="predicted"/>
<sequence>MAGVALGVPFSGAMAADQPAPMGTSAPVAAAGAKPADDPVQTLRTIIADYDRYSAAIDPITAGQRGNQAARRVWPDDSPGAVRQRQEQLRALKAQLDAVPAGALSGEDALNRTLLEWRLELDLDGFRFDEERIPFTADEGFFQVPSYAAEGTTIRTDADAADWIERLRQLPTYYDIEIANMRRGLHTGFTQPRLIAEKIEKVVQAQAALPAEKSPLLAPLDQLPSIMPPDQRQKLREQALEAIRTAVKPAEQKLAAFFRDEYVPGSRTTLGAADMPDGRAYYAYRVRHETTTDLTPDQVFALGQSEIARIRQAMDQEIHASGFHGDFKAFQHFLRTDKRFYVTTREALMEKASRLAKRVDGQLPHFIGKLPRLSYGVREVPRDIEENYTSGRYNPGSPEQGIAGGLMINTSHLDQRPLYELPALVSHEGAPGHHIQIALAQEMTGLPAFRRDSDITAYVEGWALYSEQLTREFGLYGTPYERFGLLSMEMWRACRLVMDVGIHWKGWSRDQALSCLRDNTALADKNMQNETDRYIAWPGQALGYKIGELRLEALRKKAEAALGARFDIRRFHDVLLDEGAMPLSVVEQRVDDWIAAGGGAATPAGGH</sequence>